<accession>A0A8X6TA53</accession>
<comment type="caution">
    <text evidence="2">The sequence shown here is derived from an EMBL/GenBank/DDBJ whole genome shotgun (WGS) entry which is preliminary data.</text>
</comment>
<dbReference type="EMBL" id="BMAW01098759">
    <property type="protein sequence ID" value="GFS86387.1"/>
    <property type="molecule type" value="Genomic_DNA"/>
</dbReference>
<dbReference type="Proteomes" id="UP000887013">
    <property type="component" value="Unassembled WGS sequence"/>
</dbReference>
<proteinExistence type="predicted"/>
<feature type="region of interest" description="Disordered" evidence="1">
    <location>
        <begin position="29"/>
        <end position="63"/>
    </location>
</feature>
<sequence>MSSRLILKRFIEPHIAYAGKRAGCERLDPGRGRSFHDPQLSDCETRNQPKISQITPKPSSRSPHMMEDILEVLLKPSSQLANGNVWDPVTIARQLAASLQWRLQMS</sequence>
<evidence type="ECO:0000313" key="2">
    <source>
        <dbReference type="EMBL" id="GFS86387.1"/>
    </source>
</evidence>
<organism evidence="2 3">
    <name type="scientific">Nephila pilipes</name>
    <name type="common">Giant wood spider</name>
    <name type="synonym">Nephila maculata</name>
    <dbReference type="NCBI Taxonomy" id="299642"/>
    <lineage>
        <taxon>Eukaryota</taxon>
        <taxon>Metazoa</taxon>
        <taxon>Ecdysozoa</taxon>
        <taxon>Arthropoda</taxon>
        <taxon>Chelicerata</taxon>
        <taxon>Arachnida</taxon>
        <taxon>Araneae</taxon>
        <taxon>Araneomorphae</taxon>
        <taxon>Entelegynae</taxon>
        <taxon>Araneoidea</taxon>
        <taxon>Nephilidae</taxon>
        <taxon>Nephila</taxon>
    </lineage>
</organism>
<dbReference type="AlphaFoldDB" id="A0A8X6TA53"/>
<name>A0A8X6TA53_NEPPI</name>
<keyword evidence="3" id="KW-1185">Reference proteome</keyword>
<evidence type="ECO:0000313" key="3">
    <source>
        <dbReference type="Proteomes" id="UP000887013"/>
    </source>
</evidence>
<gene>
    <name evidence="2" type="ORF">NPIL_223771</name>
</gene>
<feature type="compositionally biased region" description="Polar residues" evidence="1">
    <location>
        <begin position="46"/>
        <end position="62"/>
    </location>
</feature>
<protein>
    <submittedName>
        <fullName evidence="2">Uncharacterized protein</fullName>
    </submittedName>
</protein>
<evidence type="ECO:0000256" key="1">
    <source>
        <dbReference type="SAM" id="MobiDB-lite"/>
    </source>
</evidence>
<reference evidence="2" key="1">
    <citation type="submission" date="2020-08" db="EMBL/GenBank/DDBJ databases">
        <title>Multicomponent nature underlies the extraordinary mechanical properties of spider dragline silk.</title>
        <authorList>
            <person name="Kono N."/>
            <person name="Nakamura H."/>
            <person name="Mori M."/>
            <person name="Yoshida Y."/>
            <person name="Ohtoshi R."/>
            <person name="Malay A.D."/>
            <person name="Moran D.A.P."/>
            <person name="Tomita M."/>
            <person name="Numata K."/>
            <person name="Arakawa K."/>
        </authorList>
    </citation>
    <scope>NUCLEOTIDE SEQUENCE</scope>
</reference>